<evidence type="ECO:0000259" key="1">
    <source>
        <dbReference type="Pfam" id="PF13175"/>
    </source>
</evidence>
<evidence type="ECO:0000313" key="3">
    <source>
        <dbReference type="Proteomes" id="UP000029590"/>
    </source>
</evidence>
<dbReference type="InterPro" id="IPR051396">
    <property type="entry name" value="Bact_Antivir_Def_Nuclease"/>
</dbReference>
<dbReference type="Proteomes" id="UP000029590">
    <property type="component" value="Unassembled WGS sequence"/>
</dbReference>
<comment type="caution">
    <text evidence="2">The sequence shown here is derived from an EMBL/GenBank/DDBJ whole genome shotgun (WGS) entry which is preliminary data.</text>
</comment>
<dbReference type="PROSITE" id="PS00699">
    <property type="entry name" value="NITROGENASE_1_1"/>
    <property type="match status" value="1"/>
</dbReference>
<dbReference type="PANTHER" id="PTHR43581:SF2">
    <property type="entry name" value="EXCINUCLEASE ATPASE SUBUNIT"/>
    <property type="match status" value="1"/>
</dbReference>
<dbReference type="SUPFAM" id="SSF52540">
    <property type="entry name" value="P-loop containing nucleoside triphosphate hydrolases"/>
    <property type="match status" value="1"/>
</dbReference>
<proteinExistence type="predicted"/>
<reference evidence="2 3" key="1">
    <citation type="submission" date="2014-04" db="EMBL/GenBank/DDBJ databases">
        <authorList>
            <person name="Bishop-Lilly K.A."/>
            <person name="Broomall S.M."/>
            <person name="Chain P.S."/>
            <person name="Chertkov O."/>
            <person name="Coyne S.R."/>
            <person name="Daligault H.E."/>
            <person name="Davenport K.W."/>
            <person name="Erkkila T."/>
            <person name="Frey K.G."/>
            <person name="Gibbons H.S."/>
            <person name="Gu W."/>
            <person name="Jaissle J."/>
            <person name="Johnson S.L."/>
            <person name="Koroleva G.I."/>
            <person name="Ladner J.T."/>
            <person name="Lo C.-C."/>
            <person name="Minogue T.D."/>
            <person name="Munk C."/>
            <person name="Palacios G.F."/>
            <person name="Redden C.L."/>
            <person name="Rosenzweig C.N."/>
            <person name="Scholz M.B."/>
            <person name="Teshima H."/>
            <person name="Xu Y."/>
        </authorList>
    </citation>
    <scope>NUCLEOTIDE SEQUENCE [LARGE SCALE GENOMIC DNA]</scope>
    <source>
        <strain evidence="3">gladioli</strain>
    </source>
</reference>
<gene>
    <name evidence="2" type="ORF">DM48_7157</name>
</gene>
<dbReference type="InterPro" id="IPR000318">
    <property type="entry name" value="Nase_comp1_CS"/>
</dbReference>
<dbReference type="AlphaFoldDB" id="A0AAW3EV52"/>
<dbReference type="EMBL" id="JPGG01000017">
    <property type="protein sequence ID" value="KGC10821.1"/>
    <property type="molecule type" value="Genomic_DNA"/>
</dbReference>
<dbReference type="Gene3D" id="3.40.50.300">
    <property type="entry name" value="P-loop containing nucleotide triphosphate hydrolases"/>
    <property type="match status" value="2"/>
</dbReference>
<dbReference type="KEGG" id="bgo:BM43_167"/>
<dbReference type="RefSeq" id="WP_080742222.1">
    <property type="nucleotide sequence ID" value="NZ_CADEVY010000006.1"/>
</dbReference>
<dbReference type="InterPro" id="IPR041685">
    <property type="entry name" value="AAA_GajA/Old/RecF-like"/>
</dbReference>
<dbReference type="Pfam" id="PF13175">
    <property type="entry name" value="AAA_15"/>
    <property type="match status" value="1"/>
</dbReference>
<accession>A0AAW3EV52</accession>
<protein>
    <submittedName>
        <fullName evidence="2">ABC transporter family protein</fullName>
    </submittedName>
</protein>
<dbReference type="InterPro" id="IPR027417">
    <property type="entry name" value="P-loop_NTPase"/>
</dbReference>
<name>A0AAW3EV52_BURGA</name>
<dbReference type="PANTHER" id="PTHR43581">
    <property type="entry name" value="ATP/GTP PHOSPHATASE"/>
    <property type="match status" value="1"/>
</dbReference>
<dbReference type="GO" id="GO:0016163">
    <property type="term" value="F:nitrogenase activity"/>
    <property type="evidence" value="ECO:0007669"/>
    <property type="project" value="InterPro"/>
</dbReference>
<feature type="domain" description="Endonuclease GajA/Old nuclease/RecF-like AAA" evidence="1">
    <location>
        <begin position="16"/>
        <end position="442"/>
    </location>
</feature>
<organism evidence="2 3">
    <name type="scientific">Burkholderia gladioli</name>
    <name type="common">Pseudomonas marginata</name>
    <name type="synonym">Phytomonas marginata</name>
    <dbReference type="NCBI Taxonomy" id="28095"/>
    <lineage>
        <taxon>Bacteria</taxon>
        <taxon>Pseudomonadati</taxon>
        <taxon>Pseudomonadota</taxon>
        <taxon>Betaproteobacteria</taxon>
        <taxon>Burkholderiales</taxon>
        <taxon>Burkholderiaceae</taxon>
        <taxon>Burkholderia</taxon>
    </lineage>
</organism>
<sequence>MDKTLTLIGFRINELFGSLNHNVELKGGVTFVHGPNGCGKTTTLLIVETILKNKLSDLVKIEFSSAELDFSDNSTLIVRRVVRSVTPKKIDASISTSEQSATDQEQVELQVALKRGQAIIGKKTNVLNLDSLDEIRTRFLHRPSMVEKAFPFLYRLNPRTWRNKHTGEVLTLPEVIETYSDPLTMEIPKWYFDLTNKVPVGVVRTQRLFDFRNLGDPEERPTVKELVNVLSNDIKDRINAKITESAIQFQRKEKTFPHRILEGSVKAGSEHDLRNAYIALQSRIAALEAVGLQESSDSLILPKIKLNPTHKRVLTLYLSDVNEKLDVFDDLYVKIQLVTKLLSKKFRRKKFSINRHDGFSIRSTDGADTPLKPSELSSGEKHQLVMLYELIFSGKDKQLYLIDEPEISLHVEWQRQFLDDLQQIAESRGHQFVIATHSPQIINGRRDLAVGLDGGVGE</sequence>
<evidence type="ECO:0000313" key="2">
    <source>
        <dbReference type="EMBL" id="KGC10821.1"/>
    </source>
</evidence>